<reference evidence="5 6" key="1">
    <citation type="submission" date="2023-07" db="EMBL/GenBank/DDBJ databases">
        <title>Genomic Encyclopedia of Type Strains, Phase IV (KMG-IV): sequencing the most valuable type-strain genomes for metagenomic binning, comparative biology and taxonomic classification.</title>
        <authorList>
            <person name="Goeker M."/>
        </authorList>
    </citation>
    <scope>NUCLEOTIDE SEQUENCE [LARGE SCALE GENOMIC DNA]</scope>
    <source>
        <strain evidence="5 6">DSM 19154</strain>
    </source>
</reference>
<evidence type="ECO:0000313" key="6">
    <source>
        <dbReference type="Proteomes" id="UP001225034"/>
    </source>
</evidence>
<feature type="signal peptide" evidence="3">
    <location>
        <begin position="1"/>
        <end position="21"/>
    </location>
</feature>
<gene>
    <name evidence="5" type="ORF">J2S05_002540</name>
</gene>
<keyword evidence="6" id="KW-1185">Reference proteome</keyword>
<dbReference type="PANTHER" id="PTHR30535">
    <property type="entry name" value="VITAMIN B12-BINDING PROTEIN"/>
    <property type="match status" value="1"/>
</dbReference>
<feature type="domain" description="Fe/B12 periplasmic-binding" evidence="4">
    <location>
        <begin position="51"/>
        <end position="311"/>
    </location>
</feature>
<protein>
    <submittedName>
        <fullName evidence="5">Iron complex transport system substrate-binding protein</fullName>
    </submittedName>
</protein>
<feature type="coiled-coil region" evidence="2">
    <location>
        <begin position="139"/>
        <end position="176"/>
    </location>
</feature>
<feature type="chain" id="PRO_5046313823" evidence="3">
    <location>
        <begin position="22"/>
        <end position="313"/>
    </location>
</feature>
<accession>A0ABT9YIQ8</accession>
<sequence length="313" mass="34023">MRKILGMIAGLCVMAGCQASADYTPNPSEETVLQVSDFTDRTVSFQQTPSRIAVLGNGELEMVYALGEEVVGRPTSKDPAIVTEAEDVSQVGTSHEVDLERLTYVQPDLVMANAPMNEKDIPVIEGLGAEVLLTSANGIEDIQDQLALLGEVLQKEENAQILIEEIDQKIADLQNSEPEEKPKVLLVYGAPGSNMAALPNSLAGDILEKAGGENVAAQFESLETFPQYAQLNSERIVEADPDYIFFMAHGDPASAQEGFIKEMEQHSAWSELSAVKHDHLSILPSELFGTNPGTRIIDSLDYMRAELEEAMSE</sequence>
<keyword evidence="2" id="KW-0175">Coiled coil</keyword>
<evidence type="ECO:0000259" key="4">
    <source>
        <dbReference type="PROSITE" id="PS50983"/>
    </source>
</evidence>
<comment type="similarity">
    <text evidence="1">Belongs to the bacterial solute-binding protein 8 family.</text>
</comment>
<dbReference type="Gene3D" id="3.40.50.1980">
    <property type="entry name" value="Nitrogenase molybdenum iron protein domain"/>
    <property type="match status" value="2"/>
</dbReference>
<dbReference type="RefSeq" id="WP_306983257.1">
    <property type="nucleotide sequence ID" value="NZ_JAUSUA010000003.1"/>
</dbReference>
<proteinExistence type="inferred from homology"/>
<keyword evidence="3" id="KW-0732">Signal</keyword>
<dbReference type="PROSITE" id="PS51257">
    <property type="entry name" value="PROKAR_LIPOPROTEIN"/>
    <property type="match status" value="1"/>
</dbReference>
<dbReference type="InterPro" id="IPR002491">
    <property type="entry name" value="ABC_transptr_periplasmic_BD"/>
</dbReference>
<evidence type="ECO:0000256" key="1">
    <source>
        <dbReference type="ARBA" id="ARBA00008814"/>
    </source>
</evidence>
<name>A0ABT9YIQ8_9BACI</name>
<dbReference type="Pfam" id="PF01497">
    <property type="entry name" value="Peripla_BP_2"/>
    <property type="match status" value="1"/>
</dbReference>
<organism evidence="5 6">
    <name type="scientific">Alkalicoccobacillus murimartini</name>
    <dbReference type="NCBI Taxonomy" id="171685"/>
    <lineage>
        <taxon>Bacteria</taxon>
        <taxon>Bacillati</taxon>
        <taxon>Bacillota</taxon>
        <taxon>Bacilli</taxon>
        <taxon>Bacillales</taxon>
        <taxon>Bacillaceae</taxon>
        <taxon>Alkalicoccobacillus</taxon>
    </lineage>
</organism>
<dbReference type="SUPFAM" id="SSF53807">
    <property type="entry name" value="Helical backbone' metal receptor"/>
    <property type="match status" value="1"/>
</dbReference>
<comment type="caution">
    <text evidence="5">The sequence shown here is derived from an EMBL/GenBank/DDBJ whole genome shotgun (WGS) entry which is preliminary data.</text>
</comment>
<evidence type="ECO:0000256" key="3">
    <source>
        <dbReference type="SAM" id="SignalP"/>
    </source>
</evidence>
<dbReference type="PANTHER" id="PTHR30535:SF34">
    <property type="entry name" value="MOLYBDATE-BINDING PROTEIN MOLA"/>
    <property type="match status" value="1"/>
</dbReference>
<evidence type="ECO:0000256" key="2">
    <source>
        <dbReference type="SAM" id="Coils"/>
    </source>
</evidence>
<dbReference type="InterPro" id="IPR050902">
    <property type="entry name" value="ABC_Transporter_SBP"/>
</dbReference>
<evidence type="ECO:0000313" key="5">
    <source>
        <dbReference type="EMBL" id="MDQ0207739.1"/>
    </source>
</evidence>
<dbReference type="EMBL" id="JAUSUA010000003">
    <property type="protein sequence ID" value="MDQ0207739.1"/>
    <property type="molecule type" value="Genomic_DNA"/>
</dbReference>
<dbReference type="PROSITE" id="PS50983">
    <property type="entry name" value="FE_B12_PBP"/>
    <property type="match status" value="1"/>
</dbReference>
<dbReference type="Proteomes" id="UP001225034">
    <property type="component" value="Unassembled WGS sequence"/>
</dbReference>